<proteinExistence type="predicted"/>
<dbReference type="SUPFAM" id="SSF49899">
    <property type="entry name" value="Concanavalin A-like lectins/glucanases"/>
    <property type="match status" value="1"/>
</dbReference>
<feature type="domain" description="TRIM8/14/16/25/29/45/65 coiled-coil region" evidence="4">
    <location>
        <begin position="2"/>
        <end position="44"/>
    </location>
</feature>
<dbReference type="Proteomes" id="UP000593565">
    <property type="component" value="Unassembled WGS sequence"/>
</dbReference>
<keyword evidence="6" id="KW-1185">Reference proteome</keyword>
<dbReference type="InterPro" id="IPR006574">
    <property type="entry name" value="PRY"/>
</dbReference>
<evidence type="ECO:0000259" key="4">
    <source>
        <dbReference type="Pfam" id="PF25600"/>
    </source>
</evidence>
<keyword evidence="1" id="KW-0175">Coiled coil</keyword>
<feature type="region of interest" description="Disordered" evidence="2">
    <location>
        <begin position="78"/>
        <end position="99"/>
    </location>
</feature>
<dbReference type="InterPro" id="IPR003879">
    <property type="entry name" value="Butyrophylin_SPRY"/>
</dbReference>
<dbReference type="InterPro" id="IPR043136">
    <property type="entry name" value="B30.2/SPRY_sf"/>
</dbReference>
<dbReference type="PRINTS" id="PR01407">
    <property type="entry name" value="BUTYPHLNCDUF"/>
</dbReference>
<accession>A0A7J6B0T1</accession>
<dbReference type="EMBL" id="JAAGNN010000005">
    <property type="protein sequence ID" value="KAF4088742.1"/>
    <property type="molecule type" value="Genomic_DNA"/>
</dbReference>
<dbReference type="InterPro" id="IPR058030">
    <property type="entry name" value="TRIM8/14/16/25/29/45/65_CC"/>
</dbReference>
<organism evidence="5 6">
    <name type="scientific">Ameiurus melas</name>
    <name type="common">Black bullhead</name>
    <name type="synonym">Silurus melas</name>
    <dbReference type="NCBI Taxonomy" id="219545"/>
    <lineage>
        <taxon>Eukaryota</taxon>
        <taxon>Metazoa</taxon>
        <taxon>Chordata</taxon>
        <taxon>Craniata</taxon>
        <taxon>Vertebrata</taxon>
        <taxon>Euteleostomi</taxon>
        <taxon>Actinopterygii</taxon>
        <taxon>Neopterygii</taxon>
        <taxon>Teleostei</taxon>
        <taxon>Ostariophysi</taxon>
        <taxon>Siluriformes</taxon>
        <taxon>Ictaluridae</taxon>
        <taxon>Ameiurus</taxon>
    </lineage>
</organism>
<dbReference type="AlphaFoldDB" id="A0A7J6B0T1"/>
<sequence length="99" mass="10954">MCCIERSQAELLKVMEEKQKAAEKQAEKLIKHLEQEITELKRRNLFILLPGSAARASSDSTCTSTNVDVTLDPDTANPKLILSDDGKQVTVPCESTRPP</sequence>
<evidence type="ECO:0000259" key="3">
    <source>
        <dbReference type="Pfam" id="PF13765"/>
    </source>
</evidence>
<dbReference type="Pfam" id="PF25600">
    <property type="entry name" value="TRIM_CC"/>
    <property type="match status" value="1"/>
</dbReference>
<comment type="caution">
    <text evidence="5">The sequence shown here is derived from an EMBL/GenBank/DDBJ whole genome shotgun (WGS) entry which is preliminary data.</text>
</comment>
<evidence type="ECO:0000256" key="2">
    <source>
        <dbReference type="SAM" id="MobiDB-lite"/>
    </source>
</evidence>
<evidence type="ECO:0000256" key="1">
    <source>
        <dbReference type="SAM" id="Coils"/>
    </source>
</evidence>
<feature type="domain" description="SPRY-associated" evidence="3">
    <location>
        <begin position="69"/>
        <end position="90"/>
    </location>
</feature>
<gene>
    <name evidence="5" type="ORF">AMELA_G00058220</name>
</gene>
<dbReference type="Pfam" id="PF13765">
    <property type="entry name" value="PRY"/>
    <property type="match status" value="1"/>
</dbReference>
<feature type="coiled-coil region" evidence="1">
    <location>
        <begin position="4"/>
        <end position="43"/>
    </location>
</feature>
<protein>
    <submittedName>
        <fullName evidence="5">Uncharacterized protein</fullName>
    </submittedName>
</protein>
<dbReference type="InterPro" id="IPR013320">
    <property type="entry name" value="ConA-like_dom_sf"/>
</dbReference>
<evidence type="ECO:0000313" key="6">
    <source>
        <dbReference type="Proteomes" id="UP000593565"/>
    </source>
</evidence>
<name>A0A7J6B0T1_AMEME</name>
<dbReference type="Gene3D" id="2.60.120.920">
    <property type="match status" value="1"/>
</dbReference>
<reference evidence="5 6" key="1">
    <citation type="submission" date="2020-02" db="EMBL/GenBank/DDBJ databases">
        <title>A chromosome-scale genome assembly of the black bullhead catfish (Ameiurus melas).</title>
        <authorList>
            <person name="Wen M."/>
            <person name="Zham M."/>
            <person name="Cabau C."/>
            <person name="Klopp C."/>
            <person name="Donnadieu C."/>
            <person name="Roques C."/>
            <person name="Bouchez O."/>
            <person name="Lampietro C."/>
            <person name="Jouanno E."/>
            <person name="Herpin A."/>
            <person name="Louis A."/>
            <person name="Berthelot C."/>
            <person name="Parey E."/>
            <person name="Roest-Crollius H."/>
            <person name="Braasch I."/>
            <person name="Postlethwait J."/>
            <person name="Robinson-Rechavi M."/>
            <person name="Echchiki A."/>
            <person name="Begum T."/>
            <person name="Montfort J."/>
            <person name="Schartl M."/>
            <person name="Bobe J."/>
            <person name="Guiguen Y."/>
        </authorList>
    </citation>
    <scope>NUCLEOTIDE SEQUENCE [LARGE SCALE GENOMIC DNA]</scope>
    <source>
        <strain evidence="5">M_S1</strain>
        <tissue evidence="5">Blood</tissue>
    </source>
</reference>
<evidence type="ECO:0000313" key="5">
    <source>
        <dbReference type="EMBL" id="KAF4088742.1"/>
    </source>
</evidence>